<keyword evidence="1" id="KW-0732">Signal</keyword>
<dbReference type="OrthoDB" id="4259138at2759"/>
<feature type="chain" id="PRO_5016408090" evidence="1">
    <location>
        <begin position="22"/>
        <end position="380"/>
    </location>
</feature>
<keyword evidence="3" id="KW-1185">Reference proteome</keyword>
<comment type="caution">
    <text evidence="2">The sequence shown here is derived from an EMBL/GenBank/DDBJ whole genome shotgun (WGS) entry which is preliminary data.</text>
</comment>
<evidence type="ECO:0000313" key="2">
    <source>
        <dbReference type="EMBL" id="PWY85599.1"/>
    </source>
</evidence>
<dbReference type="Proteomes" id="UP000246171">
    <property type="component" value="Unassembled WGS sequence"/>
</dbReference>
<organism evidence="2 3">
    <name type="scientific">Aspergillus eucalypticola (strain CBS 122712 / IBT 29274)</name>
    <dbReference type="NCBI Taxonomy" id="1448314"/>
    <lineage>
        <taxon>Eukaryota</taxon>
        <taxon>Fungi</taxon>
        <taxon>Dikarya</taxon>
        <taxon>Ascomycota</taxon>
        <taxon>Pezizomycotina</taxon>
        <taxon>Eurotiomycetes</taxon>
        <taxon>Eurotiomycetidae</taxon>
        <taxon>Eurotiales</taxon>
        <taxon>Aspergillaceae</taxon>
        <taxon>Aspergillus</taxon>
        <taxon>Aspergillus subgen. Circumdati</taxon>
    </lineage>
</organism>
<name>A0A317WH62_ASPEC</name>
<dbReference type="VEuPathDB" id="FungiDB:BO83DRAFT_384322"/>
<proteinExistence type="predicted"/>
<evidence type="ECO:0000256" key="1">
    <source>
        <dbReference type="SAM" id="SignalP"/>
    </source>
</evidence>
<feature type="signal peptide" evidence="1">
    <location>
        <begin position="1"/>
        <end position="21"/>
    </location>
</feature>
<sequence length="380" mass="42848">MFRSFVALGFTIGLLAMPGAAVTVDNAFNIYTGTGTGSCASRLSTLTNLWKDTNTLVAGLATAYKTAVGTEATEDRVVAQKLFTAWMGVQFDNSGDAPAPIGEWSGTYMAAFKENFDVLEQFVASGEYPSWKTPPKLFCDNFGDWFDWTDQALDASGKPVELNGVALTIEDMFEQVREQDGYDAHRPYWVSDLGVYVFPRPTSTGDLCGQSSGSKTLQGVSIPGYWQGYYQATVNGETETIEYDDLADIVLLCPDSFDSKVPWQYETLADLSKLSIGEKVPLYDVMPRSSTLFHELWHLMTFWMGKIYDEPITGRLTDHKYLVQDCIVLAAGWYSNMHPIQNVENYVYLAITWWFWVEKRVAFYDGRPRAWNWDSEEEDY</sequence>
<reference evidence="2" key="1">
    <citation type="submission" date="2016-12" db="EMBL/GenBank/DDBJ databases">
        <title>The genomes of Aspergillus section Nigri reveals drivers in fungal speciation.</title>
        <authorList>
            <consortium name="DOE Joint Genome Institute"/>
            <person name="Vesth T.C."/>
            <person name="Nybo J."/>
            <person name="Theobald S."/>
            <person name="Brandl J."/>
            <person name="Frisvad J.C."/>
            <person name="Nielsen K.F."/>
            <person name="Lyhne E.K."/>
            <person name="Kogle M.E."/>
            <person name="Kuo A."/>
            <person name="Riley R."/>
            <person name="Clum A."/>
            <person name="Nolan M."/>
            <person name="Lipzen A."/>
            <person name="Salamov A."/>
            <person name="Henrissat B."/>
            <person name="Wiebenga A."/>
            <person name="De vries R.P."/>
            <person name="Grigoriev I.V."/>
            <person name="Mortensen U.H."/>
            <person name="Andersen M.R."/>
            <person name="Baker S.E."/>
        </authorList>
    </citation>
    <scope>NUCLEOTIDE SEQUENCE</scope>
    <source>
        <strain evidence="2">CBS 122712</strain>
    </source>
</reference>
<dbReference type="EMBL" id="MSFU01000001">
    <property type="protein sequence ID" value="PWY85599.1"/>
    <property type="molecule type" value="Genomic_DNA"/>
</dbReference>
<evidence type="ECO:0000313" key="3">
    <source>
        <dbReference type="Proteomes" id="UP000246171"/>
    </source>
</evidence>
<gene>
    <name evidence="2" type="ORF">BO83DRAFT_384322</name>
</gene>
<dbReference type="AlphaFoldDB" id="A0A317WH62"/>
<accession>A0A317WH62</accession>
<dbReference type="RefSeq" id="XP_025393519.1">
    <property type="nucleotide sequence ID" value="XM_025532583.1"/>
</dbReference>
<protein>
    <submittedName>
        <fullName evidence="2">Uncharacterized protein</fullName>
    </submittedName>
</protein>
<dbReference type="GeneID" id="37054545"/>